<evidence type="ECO:0000313" key="3">
    <source>
        <dbReference type="Proteomes" id="UP001218034"/>
    </source>
</evidence>
<dbReference type="GeneID" id="90590393"/>
<name>A0ABY8CFE1_9ARCH</name>
<gene>
    <name evidence="2" type="ORF">SVXNc_0955</name>
</gene>
<accession>A0ABY8CFE1</accession>
<dbReference type="Proteomes" id="UP001218034">
    <property type="component" value="Chromosome"/>
</dbReference>
<dbReference type="RefSeq" id="WP_347721782.1">
    <property type="nucleotide sequence ID" value="NZ_CP104395.1"/>
</dbReference>
<evidence type="ECO:0000313" key="2">
    <source>
        <dbReference type="EMBL" id="WEL19953.1"/>
    </source>
</evidence>
<evidence type="ECO:0008006" key="4">
    <source>
        <dbReference type="Google" id="ProtNLM"/>
    </source>
</evidence>
<feature type="region of interest" description="Disordered" evidence="1">
    <location>
        <begin position="58"/>
        <end position="114"/>
    </location>
</feature>
<evidence type="ECO:0000256" key="1">
    <source>
        <dbReference type="SAM" id="MobiDB-lite"/>
    </source>
</evidence>
<dbReference type="EMBL" id="CP104395">
    <property type="protein sequence ID" value="WEL19953.1"/>
    <property type="molecule type" value="Genomic_DNA"/>
</dbReference>
<protein>
    <recommendedName>
        <fullName evidence="4">DUF305 domain-containing protein</fullName>
    </recommendedName>
</protein>
<feature type="compositionally biased region" description="Basic and acidic residues" evidence="1">
    <location>
        <begin position="71"/>
        <end position="80"/>
    </location>
</feature>
<organism evidence="2 3">
    <name type="scientific">Candidatus Nanohalococcus occultus</name>
    <dbReference type="NCBI Taxonomy" id="2978047"/>
    <lineage>
        <taxon>Archaea</taxon>
        <taxon>Candidatus Nanohalarchaeota</taxon>
        <taxon>Candidatus Nanohalarchaeota incertae sedis</taxon>
        <taxon>Candidatus Nanohalococcus</taxon>
    </lineage>
</organism>
<sequence length="114" mass="12849">MRKKLTLAAALFISVTLAAGQMGEPNASEGTEEALTLNQWAEQHRSSHMTQVEELQRPILGPSNRQLQQHEQAHQQDMDKLYAMLGLEEENTDEQNTTQDSENPEEQTNTETAE</sequence>
<proteinExistence type="predicted"/>
<keyword evidence="3" id="KW-1185">Reference proteome</keyword>
<reference evidence="2 3" key="1">
    <citation type="submission" date="2022-09" db="EMBL/GenBank/DDBJ databases">
        <title>Xylan utilization by haloarchaea-nanohaloarchaea associations.</title>
        <authorList>
            <person name="Yakimov M."/>
        </authorList>
    </citation>
    <scope>NUCLEOTIDE SEQUENCE [LARGE SCALE GENOMIC DNA]</scope>
    <source>
        <strain evidence="2 3">SVXNc</strain>
    </source>
</reference>